<feature type="compositionally biased region" description="Basic and acidic residues" evidence="1">
    <location>
        <begin position="26"/>
        <end position="35"/>
    </location>
</feature>
<comment type="caution">
    <text evidence="2">The sequence shown here is derived from an EMBL/GenBank/DDBJ whole genome shotgun (WGS) entry which is preliminary data.</text>
</comment>
<name>A0ABN2LEX6_9ACTN</name>
<feature type="region of interest" description="Disordered" evidence="1">
    <location>
        <begin position="1"/>
        <end position="71"/>
    </location>
</feature>
<evidence type="ECO:0000313" key="3">
    <source>
        <dbReference type="Proteomes" id="UP001500218"/>
    </source>
</evidence>
<gene>
    <name evidence="2" type="ORF">GCM10009682_04880</name>
</gene>
<accession>A0ABN2LEX6</accession>
<evidence type="ECO:0000256" key="1">
    <source>
        <dbReference type="SAM" id="MobiDB-lite"/>
    </source>
</evidence>
<organism evidence="2 3">
    <name type="scientific">Luedemannella flava</name>
    <dbReference type="NCBI Taxonomy" id="349316"/>
    <lineage>
        <taxon>Bacteria</taxon>
        <taxon>Bacillati</taxon>
        <taxon>Actinomycetota</taxon>
        <taxon>Actinomycetes</taxon>
        <taxon>Micromonosporales</taxon>
        <taxon>Micromonosporaceae</taxon>
        <taxon>Luedemannella</taxon>
    </lineage>
</organism>
<sequence length="71" mass="7671">MHGDGADAQALRAADDPTGDLATVGDEQRSDHGERPFWQNGERSPDYGPVAVTGESVDIQMTEIHSPDQHK</sequence>
<reference evidence="2 3" key="1">
    <citation type="journal article" date="2019" name="Int. J. Syst. Evol. Microbiol.">
        <title>The Global Catalogue of Microorganisms (GCM) 10K type strain sequencing project: providing services to taxonomists for standard genome sequencing and annotation.</title>
        <authorList>
            <consortium name="The Broad Institute Genomics Platform"/>
            <consortium name="The Broad Institute Genome Sequencing Center for Infectious Disease"/>
            <person name="Wu L."/>
            <person name="Ma J."/>
        </authorList>
    </citation>
    <scope>NUCLEOTIDE SEQUENCE [LARGE SCALE GENOMIC DNA]</scope>
    <source>
        <strain evidence="2 3">JCM 13250</strain>
    </source>
</reference>
<proteinExistence type="predicted"/>
<protein>
    <submittedName>
        <fullName evidence="2">Uncharacterized protein</fullName>
    </submittedName>
</protein>
<dbReference type="EMBL" id="BAAALT010000009">
    <property type="protein sequence ID" value="GAA1785856.1"/>
    <property type="molecule type" value="Genomic_DNA"/>
</dbReference>
<keyword evidence="3" id="KW-1185">Reference proteome</keyword>
<dbReference type="Proteomes" id="UP001500218">
    <property type="component" value="Unassembled WGS sequence"/>
</dbReference>
<evidence type="ECO:0000313" key="2">
    <source>
        <dbReference type="EMBL" id="GAA1785856.1"/>
    </source>
</evidence>